<feature type="domain" description="Reverse transcriptase/retrotransposon-derived protein RNase H-like" evidence="5">
    <location>
        <begin position="100"/>
        <end position="197"/>
    </location>
</feature>
<keyword evidence="3" id="KW-0511">Multifunctional enzyme</keyword>
<dbReference type="Gene3D" id="3.10.10.10">
    <property type="entry name" value="HIV Type 1 Reverse Transcriptase, subunit A, domain 1"/>
    <property type="match status" value="1"/>
</dbReference>
<dbReference type="GO" id="GO:0005739">
    <property type="term" value="C:mitochondrion"/>
    <property type="evidence" value="ECO:0007669"/>
    <property type="project" value="UniProtKB-SubCell"/>
</dbReference>
<evidence type="ECO:0000256" key="2">
    <source>
        <dbReference type="ARBA" id="ARBA00023128"/>
    </source>
</evidence>
<dbReference type="Proteomes" id="UP000572754">
    <property type="component" value="Unassembled WGS sequence"/>
</dbReference>
<keyword evidence="7" id="KW-1185">Reference proteome</keyword>
<dbReference type="GO" id="GO:0003824">
    <property type="term" value="F:catalytic activity"/>
    <property type="evidence" value="ECO:0007669"/>
    <property type="project" value="UniProtKB-KW"/>
</dbReference>
<gene>
    <name evidence="6" type="ORF">FCIRC_3338</name>
</gene>
<proteinExistence type="predicted"/>
<comment type="caution">
    <text evidence="6">The sequence shown here is derived from an EMBL/GenBank/DDBJ whole genome shotgun (WGS) entry which is preliminary data.</text>
</comment>
<dbReference type="PANTHER" id="PTHR37984">
    <property type="entry name" value="PROTEIN CBG26694"/>
    <property type="match status" value="1"/>
</dbReference>
<dbReference type="InterPro" id="IPR041577">
    <property type="entry name" value="RT_RNaseH_2"/>
</dbReference>
<feature type="domain" description="Reverse transcriptase" evidence="4">
    <location>
        <begin position="21"/>
        <end position="91"/>
    </location>
</feature>
<reference evidence="7" key="1">
    <citation type="journal article" date="2020" name="BMC Genomics">
        <title>Correction to: Identification and distribution of gene clusters required for synthesis of sphingolipid metabolism inhibitors in diverse species of the filamentous fungus Fusarium.</title>
        <authorList>
            <person name="Kim H.S."/>
            <person name="Lohmar J.M."/>
            <person name="Busman M."/>
            <person name="Brown D.W."/>
            <person name="Naumann T.A."/>
            <person name="Divon H.H."/>
            <person name="Lysoe E."/>
            <person name="Uhlig S."/>
            <person name="Proctor R.H."/>
        </authorList>
    </citation>
    <scope>NUCLEOTIDE SEQUENCE [LARGE SCALE GENOMIC DNA]</scope>
    <source>
        <strain evidence="7">NRRL 25331</strain>
    </source>
</reference>
<dbReference type="CDD" id="cd01647">
    <property type="entry name" value="RT_LTR"/>
    <property type="match status" value="1"/>
</dbReference>
<dbReference type="Pfam" id="PF17919">
    <property type="entry name" value="RT_RNaseH_2"/>
    <property type="match status" value="1"/>
</dbReference>
<dbReference type="InterPro" id="IPR000477">
    <property type="entry name" value="RT_dom"/>
</dbReference>
<protein>
    <submittedName>
        <fullName evidence="6">Natch ankyrin domain-containing protein</fullName>
    </submittedName>
</protein>
<evidence type="ECO:0000259" key="5">
    <source>
        <dbReference type="Pfam" id="PF17919"/>
    </source>
</evidence>
<accession>A0A8H5UAI9</accession>
<dbReference type="EMBL" id="JAAQPE010000102">
    <property type="protein sequence ID" value="KAF5685676.1"/>
    <property type="molecule type" value="Genomic_DNA"/>
</dbReference>
<evidence type="ECO:0000259" key="4">
    <source>
        <dbReference type="Pfam" id="PF00078"/>
    </source>
</evidence>
<organism evidence="6 7">
    <name type="scientific">Fusarium circinatum</name>
    <name type="common">Pitch canker fungus</name>
    <name type="synonym">Gibberella circinata</name>
    <dbReference type="NCBI Taxonomy" id="48490"/>
    <lineage>
        <taxon>Eukaryota</taxon>
        <taxon>Fungi</taxon>
        <taxon>Dikarya</taxon>
        <taxon>Ascomycota</taxon>
        <taxon>Pezizomycotina</taxon>
        <taxon>Sordariomycetes</taxon>
        <taxon>Hypocreomycetidae</taxon>
        <taxon>Hypocreales</taxon>
        <taxon>Nectriaceae</taxon>
        <taxon>Fusarium</taxon>
        <taxon>Fusarium fujikuroi species complex</taxon>
    </lineage>
</organism>
<dbReference type="SUPFAM" id="SSF56672">
    <property type="entry name" value="DNA/RNA polymerases"/>
    <property type="match status" value="1"/>
</dbReference>
<dbReference type="PANTHER" id="PTHR37984:SF5">
    <property type="entry name" value="PROTEIN NYNRIN-LIKE"/>
    <property type="match status" value="1"/>
</dbReference>
<evidence type="ECO:0000313" key="7">
    <source>
        <dbReference type="Proteomes" id="UP000572754"/>
    </source>
</evidence>
<dbReference type="InterPro" id="IPR050951">
    <property type="entry name" value="Retrovirus_Pol_polyprotein"/>
</dbReference>
<evidence type="ECO:0000256" key="3">
    <source>
        <dbReference type="ARBA" id="ARBA00023268"/>
    </source>
</evidence>
<dbReference type="InterPro" id="IPR043502">
    <property type="entry name" value="DNA/RNA_pol_sf"/>
</dbReference>
<evidence type="ECO:0000256" key="1">
    <source>
        <dbReference type="ARBA" id="ARBA00004173"/>
    </source>
</evidence>
<keyword evidence="2" id="KW-0496">Mitochondrion</keyword>
<sequence length="262" mass="30446">MLSKGYIRESSSSSALSMFFIPKKNGKDRPVIDYRPVNAKTIKDRTPLPLITELKDRLRGKRIFTALDLKGAYNLIRIKKGDKWKTAFRTRFGLFEYVNNKAQIAFEQLKEAIVSRPVLAIFDPDKEIELETDSSDFALGGQIGQRDDTGKLHPVAFYLHKLHGAELNYPIYNKEFLAIINCFKEFRHYLMGSKYQVKVYTDHQNISYFATTHELNRQQLRYAEYLCKFNFVIIHRKGSENGRADIISRRPDYNTSTTKAKE</sequence>
<comment type="subcellular location">
    <subcellularLocation>
        <location evidence="1">Mitochondrion</location>
    </subcellularLocation>
</comment>
<dbReference type="AlphaFoldDB" id="A0A8H5UAI9"/>
<evidence type="ECO:0000313" key="6">
    <source>
        <dbReference type="EMBL" id="KAF5685676.1"/>
    </source>
</evidence>
<dbReference type="Gene3D" id="3.10.20.370">
    <property type="match status" value="1"/>
</dbReference>
<reference evidence="6 7" key="2">
    <citation type="submission" date="2020-05" db="EMBL/GenBank/DDBJ databases">
        <title>Identification and distribution of gene clusters putatively required for synthesis of sphingolipid metabolism inhibitors in phylogenetically diverse species of the filamentous fungus Fusarium.</title>
        <authorList>
            <person name="Kim H.-S."/>
            <person name="Busman M."/>
            <person name="Brown D.W."/>
            <person name="Divon H."/>
            <person name="Uhlig S."/>
            <person name="Proctor R.H."/>
        </authorList>
    </citation>
    <scope>NUCLEOTIDE SEQUENCE [LARGE SCALE GENOMIC DNA]</scope>
    <source>
        <strain evidence="6 7">NRRL 25331</strain>
    </source>
</reference>
<name>A0A8H5UAI9_FUSCI</name>
<dbReference type="Pfam" id="PF00078">
    <property type="entry name" value="RVT_1"/>
    <property type="match status" value="1"/>
</dbReference>
<dbReference type="CDD" id="cd09274">
    <property type="entry name" value="RNase_HI_RT_Ty3"/>
    <property type="match status" value="1"/>
</dbReference>